<name>A0AAW0BUC8_9AGAR</name>
<proteinExistence type="predicted"/>
<protein>
    <submittedName>
        <fullName evidence="2">Uncharacterized protein</fullName>
    </submittedName>
</protein>
<dbReference type="Proteomes" id="UP001383192">
    <property type="component" value="Unassembled WGS sequence"/>
</dbReference>
<feature type="compositionally biased region" description="Basic and acidic residues" evidence="1">
    <location>
        <begin position="48"/>
        <end position="57"/>
    </location>
</feature>
<organism evidence="2 3">
    <name type="scientific">Paramarasmius palmivorus</name>
    <dbReference type="NCBI Taxonomy" id="297713"/>
    <lineage>
        <taxon>Eukaryota</taxon>
        <taxon>Fungi</taxon>
        <taxon>Dikarya</taxon>
        <taxon>Basidiomycota</taxon>
        <taxon>Agaricomycotina</taxon>
        <taxon>Agaricomycetes</taxon>
        <taxon>Agaricomycetidae</taxon>
        <taxon>Agaricales</taxon>
        <taxon>Marasmiineae</taxon>
        <taxon>Marasmiaceae</taxon>
        <taxon>Paramarasmius</taxon>
    </lineage>
</organism>
<evidence type="ECO:0000256" key="1">
    <source>
        <dbReference type="SAM" id="MobiDB-lite"/>
    </source>
</evidence>
<dbReference type="EMBL" id="JAYKXP010000079">
    <property type="protein sequence ID" value="KAK7030283.1"/>
    <property type="molecule type" value="Genomic_DNA"/>
</dbReference>
<dbReference type="AlphaFoldDB" id="A0AAW0BUC8"/>
<reference evidence="2 3" key="1">
    <citation type="submission" date="2024-01" db="EMBL/GenBank/DDBJ databases">
        <title>A draft genome for a cacao thread blight-causing isolate of Paramarasmius palmivorus.</title>
        <authorList>
            <person name="Baruah I.K."/>
            <person name="Bukari Y."/>
            <person name="Amoako-Attah I."/>
            <person name="Meinhardt L.W."/>
            <person name="Bailey B.A."/>
            <person name="Cohen S.P."/>
        </authorList>
    </citation>
    <scope>NUCLEOTIDE SEQUENCE [LARGE SCALE GENOMIC DNA]</scope>
    <source>
        <strain evidence="2 3">GH-12</strain>
    </source>
</reference>
<feature type="region of interest" description="Disordered" evidence="1">
    <location>
        <begin position="48"/>
        <end position="68"/>
    </location>
</feature>
<sequence length="953" mass="109716">MAFRRKRTINTEQRQCDICEQWFSAGGGFATHTRACAKRREKENNDTLLRANREHHSSGLQSSIATTDTPTRFDDILESGAEPTGGEDAYIPGDPTDQPILDTSSGIIAVLDDIHTDYHPASHRPAEQVAFEDFGLQDSDSHTPYDPVPWRPFPTRFDFEVADLALRCSMNRDQTNKLLKLLDMSHHGAKASMHNYDDMQKLWDAAADRTTRTITVPYKDEDRNFDVHYRPLWDWILGMVKDPHLAPQMEWDARHHYRYNGTTWDRFIDEPWTADSWWEAQSKINLHSVQGGLDAKPLCLIIYVDKNKLSSFGTAKGYPVIATIGNLSSDIRNGSGPGGGRVVGWLPVVEEESKNSRKTSFVDFKAVVWHQSAIKMFESIQLYCEVGCVVDCGDGICRLLYPILLALSADYEEQCAMCLIRGLRALHPCPKCMVGKDQLSWLSERWESRTPEDTARVIKEASEMGRKGDREDLLKQYSLRYGQNAFLSFINFNPYDAVSFDDLHFDDSGLWGAHLFPQLKKHMAKIGRNVEAEVDRRFKSFPRWRNLSHFDAVTTVTFNDGSKHRDISKMFLFAAEQVFTRSEDPAAYQLLKCTRAYLNVIMYAGLHVQTTETMRAGRKAVLVLLSYLSDYMDIPKIEELDDKSWEFIKLHYHAHLFDDIQRKGALRNFSTRPFEKKHGPIRVIYQRRTNFKNIAPQILNVTHQMDVSDLVWADIHAMEEYGRYLQEQLSIEVPNDVEELPSLGGGHFTIGSKLKAITFQQFGIEHSLPSDRFRIDLANFMSKSLIAHNIPLLDNRWIQYHTLDTITPFQYLKINYESYETWKLGTDYIRCNPSFQRHPRYDFILFSSEDGPVFGQLQNLFVCKIGEASYPVAYIQSYRVIHNTRRDRSDKDFGILRIKKDAKEFISVHSIIRGALVVSASSADRLEEERLVVDVLDSDMFLRIKKHWPSYTN</sequence>
<evidence type="ECO:0000313" key="2">
    <source>
        <dbReference type="EMBL" id="KAK7030283.1"/>
    </source>
</evidence>
<keyword evidence="3" id="KW-1185">Reference proteome</keyword>
<accession>A0AAW0BUC8</accession>
<gene>
    <name evidence="2" type="ORF">VNI00_014300</name>
</gene>
<dbReference type="Pfam" id="PF18759">
    <property type="entry name" value="Plavaka"/>
    <property type="match status" value="1"/>
</dbReference>
<comment type="caution">
    <text evidence="2">The sequence shown here is derived from an EMBL/GenBank/DDBJ whole genome shotgun (WGS) entry which is preliminary data.</text>
</comment>
<feature type="compositionally biased region" description="Polar residues" evidence="1">
    <location>
        <begin position="58"/>
        <end position="68"/>
    </location>
</feature>
<dbReference type="InterPro" id="IPR041078">
    <property type="entry name" value="Plavaka"/>
</dbReference>
<evidence type="ECO:0000313" key="3">
    <source>
        <dbReference type="Proteomes" id="UP001383192"/>
    </source>
</evidence>